<gene>
    <name evidence="3" type="ORF">NCTC9695_02568</name>
</gene>
<dbReference type="Proteomes" id="UP000275777">
    <property type="component" value="Chromosome"/>
</dbReference>
<dbReference type="GO" id="GO:0008233">
    <property type="term" value="F:peptidase activity"/>
    <property type="evidence" value="ECO:0007669"/>
    <property type="project" value="InterPro"/>
</dbReference>
<accession>A0A447TB60</accession>
<organism evidence="3 4">
    <name type="scientific">Chromobacterium violaceum</name>
    <dbReference type="NCBI Taxonomy" id="536"/>
    <lineage>
        <taxon>Bacteria</taxon>
        <taxon>Pseudomonadati</taxon>
        <taxon>Pseudomonadota</taxon>
        <taxon>Betaproteobacteria</taxon>
        <taxon>Neisseriales</taxon>
        <taxon>Chromobacteriaceae</taxon>
        <taxon>Chromobacterium</taxon>
    </lineage>
</organism>
<name>A0A447TB60_CHRVL</name>
<protein>
    <submittedName>
        <fullName evidence="3">Putative inner membrane peptidase</fullName>
    </submittedName>
</protein>
<proteinExistence type="inferred from homology"/>
<reference evidence="3 4" key="1">
    <citation type="submission" date="2018-12" db="EMBL/GenBank/DDBJ databases">
        <authorList>
            <consortium name="Pathogen Informatics"/>
        </authorList>
    </citation>
    <scope>NUCLEOTIDE SEQUENCE [LARGE SCALE GENOMIC DNA]</scope>
    <source>
        <strain evidence="3 4">NCTC9695</strain>
    </source>
</reference>
<dbReference type="GO" id="GO:0006508">
    <property type="term" value="P:proteolysis"/>
    <property type="evidence" value="ECO:0007669"/>
    <property type="project" value="InterPro"/>
</dbReference>
<dbReference type="Pfam" id="PF01343">
    <property type="entry name" value="Peptidase_S49"/>
    <property type="match status" value="1"/>
</dbReference>
<feature type="domain" description="Peptidase S49" evidence="2">
    <location>
        <begin position="11"/>
        <end position="67"/>
    </location>
</feature>
<sequence>MVYDEIRRLKKLHADIPVYVVVSEVCASGCYYIAAAADKIFVDKASIVGSIGVLSDGFGFTGAMEKLA</sequence>
<dbReference type="PANTHER" id="PTHR42987:SF8">
    <property type="entry name" value="PROTEINASE"/>
    <property type="match status" value="1"/>
</dbReference>
<dbReference type="Gene3D" id="3.90.226.10">
    <property type="entry name" value="2-enoyl-CoA Hydratase, Chain A, domain 1"/>
    <property type="match status" value="1"/>
</dbReference>
<evidence type="ECO:0000259" key="2">
    <source>
        <dbReference type="Pfam" id="PF01343"/>
    </source>
</evidence>
<dbReference type="InterPro" id="IPR002142">
    <property type="entry name" value="Peptidase_S49"/>
</dbReference>
<evidence type="ECO:0000313" key="4">
    <source>
        <dbReference type="Proteomes" id="UP000275777"/>
    </source>
</evidence>
<comment type="similarity">
    <text evidence="1">Belongs to the peptidase S49 family.</text>
</comment>
<dbReference type="AlphaFoldDB" id="A0A447TB60"/>
<evidence type="ECO:0000313" key="3">
    <source>
        <dbReference type="EMBL" id="VEB42126.1"/>
    </source>
</evidence>
<dbReference type="InterPro" id="IPR029045">
    <property type="entry name" value="ClpP/crotonase-like_dom_sf"/>
</dbReference>
<dbReference type="EMBL" id="LR134182">
    <property type="protein sequence ID" value="VEB42126.1"/>
    <property type="molecule type" value="Genomic_DNA"/>
</dbReference>
<dbReference type="PANTHER" id="PTHR42987">
    <property type="entry name" value="PEPTIDASE S49"/>
    <property type="match status" value="1"/>
</dbReference>
<evidence type="ECO:0000256" key="1">
    <source>
        <dbReference type="ARBA" id="ARBA00008683"/>
    </source>
</evidence>
<dbReference type="SUPFAM" id="SSF52096">
    <property type="entry name" value="ClpP/crotonase"/>
    <property type="match status" value="1"/>
</dbReference>